<name>A0AC61MQZ8_9FIRM</name>
<reference evidence="1 2" key="1">
    <citation type="journal article" date="2022" name="Int. J. Syst. Evol. Microbiol.">
        <title>Miniphocaeibacter halophilus sp. nov., an ammonium-tolerant acetate-producing bacterium isolated from a biogas system.</title>
        <authorList>
            <person name="Schnurer A."/>
            <person name="Singh A."/>
            <person name="Bi S."/>
            <person name="Qiao W."/>
            <person name="Westerholm M."/>
        </authorList>
    </citation>
    <scope>NUCLEOTIDE SEQUENCE [LARGE SCALE GENOMIC DNA]</scope>
    <source>
        <strain evidence="1 2">AMB_01</strain>
    </source>
</reference>
<accession>A0AC61MQZ8</accession>
<dbReference type="Proteomes" id="UP000595814">
    <property type="component" value="Chromosome"/>
</dbReference>
<proteinExistence type="predicted"/>
<organism evidence="1 2">
    <name type="scientific">Miniphocaeibacter halophilus</name>
    <dbReference type="NCBI Taxonomy" id="2931922"/>
    <lineage>
        <taxon>Bacteria</taxon>
        <taxon>Bacillati</taxon>
        <taxon>Bacillota</taxon>
        <taxon>Tissierellia</taxon>
        <taxon>Tissierellales</taxon>
        <taxon>Peptoniphilaceae</taxon>
        <taxon>Miniphocaeibacter</taxon>
    </lineage>
</organism>
<gene>
    <name evidence="1" type="ORF">JFY71_06635</name>
</gene>
<keyword evidence="1" id="KW-0418">Kinase</keyword>
<keyword evidence="2" id="KW-1185">Reference proteome</keyword>
<sequence length="326" mass="39041">MKKFIDANKSYFLSSIIFSLVFLLILFIYRLDIRISIYGIILYCGVSLPIVIYRYSKYNLVIETLKYLEDNTFEEDYENIKFENNELERSYHNLYLNKNKQLVEEKERNSKLYNEQNEYLTMWVHQVKTPISTISLISEREENNEVKMELLRVNEYIDQMINYMKFENLSQDYVFRNISLKKIINNSIKKYKLFFFKKKLFVDINIDDIDILTDEKWLSYVIQQIIFNGIKYIEKGGIKIYNEKNNPHILHIEDTGIGIPENDLQNITKWGYTGENGRLDKNSTGIGLYLVDKILDKFKYSYKIHSEVNKGTDFIINLKRREIIEN</sequence>
<dbReference type="EMBL" id="CP066744">
    <property type="protein sequence ID" value="QQK07020.1"/>
    <property type="molecule type" value="Genomic_DNA"/>
</dbReference>
<keyword evidence="1" id="KW-0808">Transferase</keyword>
<protein>
    <submittedName>
        <fullName evidence="1">Sensor histidine kinase</fullName>
    </submittedName>
</protein>
<evidence type="ECO:0000313" key="1">
    <source>
        <dbReference type="EMBL" id="QQK07020.1"/>
    </source>
</evidence>
<evidence type="ECO:0000313" key="2">
    <source>
        <dbReference type="Proteomes" id="UP000595814"/>
    </source>
</evidence>